<gene>
    <name evidence="1" type="ORF">YASMINEVIRUS_813</name>
</gene>
<dbReference type="EMBL" id="UPSH01000001">
    <property type="protein sequence ID" value="VBB18350.1"/>
    <property type="molecule type" value="Genomic_DNA"/>
</dbReference>
<name>A0A5K0U952_9VIRU</name>
<protein>
    <submittedName>
        <fullName evidence="1">Putaive hydrogenase</fullName>
    </submittedName>
</protein>
<evidence type="ECO:0000313" key="1">
    <source>
        <dbReference type="EMBL" id="VBB18350.1"/>
    </source>
</evidence>
<proteinExistence type="predicted"/>
<dbReference type="SUPFAM" id="SSF53920">
    <property type="entry name" value="Fe-only hydrogenase"/>
    <property type="match status" value="1"/>
</dbReference>
<reference evidence="1 2" key="1">
    <citation type="submission" date="2018-10" db="EMBL/GenBank/DDBJ databases">
        <authorList>
            <consortium name="IHU Genomes"/>
        </authorList>
    </citation>
    <scope>NUCLEOTIDE SEQUENCE [LARGE SCALE GENOMIC DNA]</scope>
    <source>
        <strain evidence="1 2">A1</strain>
    </source>
</reference>
<comment type="caution">
    <text evidence="1">The sequence shown here is derived from an EMBL/GenBank/DDBJ whole genome shotgun (WGS) entry which is preliminary data.</text>
</comment>
<sequence>MSSGDQNEHPVFAWKDSYVVTKVSNTVLLALSYAKLYIYLFLLKCVNVVLKQLGYTRVYDLTTGADLTMMYYAFKFLEKSNLPVSVDVSYSRLGVCTYIGDKYVRYVCYDSKITNVIRSENIMSSKNYHTIKKIEHLVNEDNENSVCVVDVTDSKYQLYDINNFTRPEDVVRFYSVMNGHGLDAFCKNSSIRIQREYFDDDMMEFISVSEEVASSN</sequence>
<organism evidence="1 2">
    <name type="scientific">Yasminevirus sp. GU-2018</name>
    <dbReference type="NCBI Taxonomy" id="2420051"/>
    <lineage>
        <taxon>Viruses</taxon>
        <taxon>Varidnaviria</taxon>
        <taxon>Bamfordvirae</taxon>
        <taxon>Nucleocytoviricota</taxon>
        <taxon>Megaviricetes</taxon>
        <taxon>Imitervirales</taxon>
        <taxon>Mimiviridae</taxon>
        <taxon>Klosneuvirinae</taxon>
        <taxon>Yasminevirus</taxon>
        <taxon>Yasminevirus saudimassiliense</taxon>
    </lineage>
</organism>
<accession>A0A5K0U952</accession>
<keyword evidence="2" id="KW-1185">Reference proteome</keyword>
<dbReference type="Proteomes" id="UP000594342">
    <property type="component" value="Unassembled WGS sequence"/>
</dbReference>
<evidence type="ECO:0000313" key="2">
    <source>
        <dbReference type="Proteomes" id="UP000594342"/>
    </source>
</evidence>
<dbReference type="InterPro" id="IPR009016">
    <property type="entry name" value="Fe_hydrogenase"/>
</dbReference>